<keyword evidence="5" id="KW-1160">Virus entry into host cell</keyword>
<evidence type="ECO:0000256" key="1">
    <source>
        <dbReference type="ARBA" id="ARBA00008857"/>
    </source>
</evidence>
<proteinExistence type="inferred from homology"/>
<keyword evidence="4" id="KW-1179">Viral genome integration</keyword>
<evidence type="ECO:0000313" key="7">
    <source>
        <dbReference type="EMBL" id="EQD72410.1"/>
    </source>
</evidence>
<evidence type="ECO:0000256" key="2">
    <source>
        <dbReference type="ARBA" id="ARBA00022908"/>
    </source>
</evidence>
<dbReference type="GO" id="GO:0015074">
    <property type="term" value="P:DNA integration"/>
    <property type="evidence" value="ECO:0007669"/>
    <property type="project" value="UniProtKB-KW"/>
</dbReference>
<dbReference type="PANTHER" id="PTHR30629">
    <property type="entry name" value="PROPHAGE INTEGRASE"/>
    <property type="match status" value="1"/>
</dbReference>
<gene>
    <name evidence="7" type="ORF">B1B_03777</name>
</gene>
<dbReference type="EMBL" id="AUZY01002338">
    <property type="protein sequence ID" value="EQD72410.1"/>
    <property type="molecule type" value="Genomic_DNA"/>
</dbReference>
<name>T1CSR8_9ZZZZ</name>
<evidence type="ECO:0000256" key="4">
    <source>
        <dbReference type="ARBA" id="ARBA00023195"/>
    </source>
</evidence>
<dbReference type="GO" id="GO:0003677">
    <property type="term" value="F:DNA binding"/>
    <property type="evidence" value="ECO:0007669"/>
    <property type="project" value="InterPro"/>
</dbReference>
<dbReference type="InterPro" id="IPR013762">
    <property type="entry name" value="Integrase-like_cat_sf"/>
</dbReference>
<dbReference type="SUPFAM" id="SSF56349">
    <property type="entry name" value="DNA breaking-rejoining enzymes"/>
    <property type="match status" value="1"/>
</dbReference>
<dbReference type="Pfam" id="PF00589">
    <property type="entry name" value="Phage_integrase"/>
    <property type="match status" value="1"/>
</dbReference>
<evidence type="ECO:0000256" key="5">
    <source>
        <dbReference type="ARBA" id="ARBA00023296"/>
    </source>
</evidence>
<dbReference type="PANTHER" id="PTHR30629:SF2">
    <property type="entry name" value="PROPHAGE INTEGRASE INTS-RELATED"/>
    <property type="match status" value="1"/>
</dbReference>
<dbReference type="InterPro" id="IPR002104">
    <property type="entry name" value="Integrase_catalytic"/>
</dbReference>
<dbReference type="GO" id="GO:0006310">
    <property type="term" value="P:DNA recombination"/>
    <property type="evidence" value="ECO:0007669"/>
    <property type="project" value="UniProtKB-KW"/>
</dbReference>
<comment type="similarity">
    <text evidence="1">Belongs to the 'phage' integrase family.</text>
</comment>
<evidence type="ECO:0000256" key="3">
    <source>
        <dbReference type="ARBA" id="ARBA00023172"/>
    </source>
</evidence>
<reference evidence="7" key="1">
    <citation type="submission" date="2013-08" db="EMBL/GenBank/DDBJ databases">
        <authorList>
            <person name="Mendez C."/>
            <person name="Richter M."/>
            <person name="Ferrer M."/>
            <person name="Sanchez J."/>
        </authorList>
    </citation>
    <scope>NUCLEOTIDE SEQUENCE</scope>
</reference>
<feature type="non-terminal residue" evidence="7">
    <location>
        <position position="1"/>
    </location>
</feature>
<comment type="caution">
    <text evidence="7">The sequence shown here is derived from an EMBL/GenBank/DDBJ whole genome shotgun (WGS) entry which is preliminary data.</text>
</comment>
<dbReference type="GO" id="GO:0046718">
    <property type="term" value="P:symbiont entry into host cell"/>
    <property type="evidence" value="ECO:0007669"/>
    <property type="project" value="UniProtKB-KW"/>
</dbReference>
<protein>
    <submittedName>
        <fullName evidence="7">Site-specific recombinase, phage integrase family</fullName>
    </submittedName>
</protein>
<evidence type="ECO:0000259" key="6">
    <source>
        <dbReference type="Pfam" id="PF00589"/>
    </source>
</evidence>
<organism evidence="7">
    <name type="scientific">mine drainage metagenome</name>
    <dbReference type="NCBI Taxonomy" id="410659"/>
    <lineage>
        <taxon>unclassified sequences</taxon>
        <taxon>metagenomes</taxon>
        <taxon>ecological metagenomes</taxon>
    </lineage>
</organism>
<dbReference type="GO" id="GO:0075713">
    <property type="term" value="P:establishment of integrated proviral latency"/>
    <property type="evidence" value="ECO:0007669"/>
    <property type="project" value="UniProtKB-KW"/>
</dbReference>
<dbReference type="Gene3D" id="1.10.443.10">
    <property type="entry name" value="Intergrase catalytic core"/>
    <property type="match status" value="1"/>
</dbReference>
<feature type="domain" description="Tyr recombinase" evidence="6">
    <location>
        <begin position="4"/>
        <end position="70"/>
    </location>
</feature>
<reference evidence="7" key="2">
    <citation type="journal article" date="2014" name="ISME J.">
        <title>Microbial stratification in low pH oxic and suboxic macroscopic growths along an acid mine drainage.</title>
        <authorList>
            <person name="Mendez-Garcia C."/>
            <person name="Mesa V."/>
            <person name="Sprenger R.R."/>
            <person name="Richter M."/>
            <person name="Diez M.S."/>
            <person name="Solano J."/>
            <person name="Bargiela R."/>
            <person name="Golyshina O.V."/>
            <person name="Manteca A."/>
            <person name="Ramos J.L."/>
            <person name="Gallego J.R."/>
            <person name="Llorente I."/>
            <person name="Martins Dos Santos V.A."/>
            <person name="Jensen O.N."/>
            <person name="Pelaez A.I."/>
            <person name="Sanchez J."/>
            <person name="Ferrer M."/>
        </authorList>
    </citation>
    <scope>NUCLEOTIDE SEQUENCE</scope>
</reference>
<dbReference type="InterPro" id="IPR011010">
    <property type="entry name" value="DNA_brk_join_enz"/>
</dbReference>
<accession>T1CSR8</accession>
<dbReference type="AlphaFoldDB" id="T1CSR8"/>
<dbReference type="InterPro" id="IPR050808">
    <property type="entry name" value="Phage_Integrase"/>
</dbReference>
<keyword evidence="2" id="KW-0229">DNA integration</keyword>
<sequence length="102" mass="11562">QRHLHRPMSENAVTLALRALGYDGDTMTAHGFRSTASTLLHEQGYASDMIERQLAHKEGNAVKDAYNRAQHLPERCRMMQAWSDYLDGLRKGADVLPIRRVS</sequence>
<dbReference type="GO" id="GO:0044826">
    <property type="term" value="P:viral genome integration into host DNA"/>
    <property type="evidence" value="ECO:0007669"/>
    <property type="project" value="UniProtKB-KW"/>
</dbReference>
<keyword evidence="3" id="KW-0233">DNA recombination</keyword>